<keyword evidence="2" id="KW-0472">Membrane</keyword>
<name>A0ABD3PB12_9STRA</name>
<organism evidence="3 4">
    <name type="scientific">Cyclotella atomus</name>
    <dbReference type="NCBI Taxonomy" id="382360"/>
    <lineage>
        <taxon>Eukaryota</taxon>
        <taxon>Sar</taxon>
        <taxon>Stramenopiles</taxon>
        <taxon>Ochrophyta</taxon>
        <taxon>Bacillariophyta</taxon>
        <taxon>Coscinodiscophyceae</taxon>
        <taxon>Thalassiosirophycidae</taxon>
        <taxon>Stephanodiscales</taxon>
        <taxon>Stephanodiscaceae</taxon>
        <taxon>Cyclotella</taxon>
    </lineage>
</organism>
<protein>
    <submittedName>
        <fullName evidence="3">Uncharacterized protein</fullName>
    </submittedName>
</protein>
<dbReference type="EMBL" id="JALLPJ020000700">
    <property type="protein sequence ID" value="KAL3785229.1"/>
    <property type="molecule type" value="Genomic_DNA"/>
</dbReference>
<evidence type="ECO:0000313" key="3">
    <source>
        <dbReference type="EMBL" id="KAL3785229.1"/>
    </source>
</evidence>
<dbReference type="AlphaFoldDB" id="A0ABD3PB12"/>
<keyword evidence="2" id="KW-1133">Transmembrane helix</keyword>
<gene>
    <name evidence="3" type="ORF">ACHAWO_011974</name>
</gene>
<feature type="compositionally biased region" description="Polar residues" evidence="1">
    <location>
        <begin position="78"/>
        <end position="87"/>
    </location>
</feature>
<reference evidence="3 4" key="1">
    <citation type="submission" date="2024-10" db="EMBL/GenBank/DDBJ databases">
        <title>Updated reference genomes for cyclostephanoid diatoms.</title>
        <authorList>
            <person name="Roberts W.R."/>
            <person name="Alverson A.J."/>
        </authorList>
    </citation>
    <scope>NUCLEOTIDE SEQUENCE [LARGE SCALE GENOMIC DNA]</scope>
    <source>
        <strain evidence="3 4">AJA010-31</strain>
    </source>
</reference>
<keyword evidence="4" id="KW-1185">Reference proteome</keyword>
<evidence type="ECO:0000313" key="4">
    <source>
        <dbReference type="Proteomes" id="UP001530400"/>
    </source>
</evidence>
<proteinExistence type="predicted"/>
<dbReference type="Proteomes" id="UP001530400">
    <property type="component" value="Unassembled WGS sequence"/>
</dbReference>
<evidence type="ECO:0000256" key="2">
    <source>
        <dbReference type="SAM" id="Phobius"/>
    </source>
</evidence>
<accession>A0ABD3PB12</accession>
<evidence type="ECO:0000256" key="1">
    <source>
        <dbReference type="SAM" id="MobiDB-lite"/>
    </source>
</evidence>
<keyword evidence="2" id="KW-0812">Transmembrane</keyword>
<sequence length="783" mass="88250">MKTAEAAAPSNKCISDSDDEFEEIGTIDFLSAETDCQDERNCGKTAGSLSTAVSSSGHNLKGRTLSDQSNCKEKELSTLPQRNHTNQNRLRVKASSSIRATLQELQMKRMENQAAADKQKILQNRFRVVPWTPTANDVRSTFNSHVGLPVVSPRNRDKIVHHTTTSLPVVRDATKRELLKLNQRYAPSKSTEHRRNLLKKSWEQYNPTGQSEPSEAATKSENTEASPFKLILHGTSSDNIMSSSATVVTPDNIHTKRTQSDVGPESGDVNYLFHLTQLARYSNGATDDVNIDDGASTSHESSSSHASLVHYTSSACNSHSGEDIDSQHYQQQRGEDTIYFSCESKPKIDPSWVLSSMLQNQRLRNAFSVIKQVIIIFGIALFFAWVELAKDKIMHWLHTNLLWLSSLTNACIKATKDEITAWLKSNFQIILQSVNATWQSARGAIATSYQNTLYQVTSLAIELIGLVQDRLACWHRIIVQSSISLASSARQKSLYNIQATREMLSNFGQLHQQHQSFISASNYLSSLAWNGLGLLYYDWIKDIDLTSTAIELWFRVRRAQLDCSLLYYDTRQRLKEFHGAMALVWNLTVAVLSECCEEFIKSPSLINNEAVGEPLVLRKSKTTNPVSFTFDEKDEPYSIWNNQTLAPVETGVLRFEGVAISPSFSLLRAPKYEYNPDQFRKNVRFTDGSILNTRINLVQSNEDLTLQKKRWNPYAEHALSSEVQQARTLLRNEAKKHYDSSFPTFSSDPNAGEDTLFDVNLMDIATEATKRLLPRRKRSTTHS</sequence>
<feature type="region of interest" description="Disordered" evidence="1">
    <location>
        <begin position="50"/>
        <end position="87"/>
    </location>
</feature>
<feature type="region of interest" description="Disordered" evidence="1">
    <location>
        <begin position="203"/>
        <end position="224"/>
    </location>
</feature>
<comment type="caution">
    <text evidence="3">The sequence shown here is derived from an EMBL/GenBank/DDBJ whole genome shotgun (WGS) entry which is preliminary data.</text>
</comment>
<feature type="transmembrane region" description="Helical" evidence="2">
    <location>
        <begin position="366"/>
        <end position="386"/>
    </location>
</feature>